<comment type="caution">
    <text evidence="3">The sequence shown here is derived from an EMBL/GenBank/DDBJ whole genome shotgun (WGS) entry which is preliminary data.</text>
</comment>
<feature type="domain" description="ChrB N-terminal" evidence="2">
    <location>
        <begin position="21"/>
        <end position="175"/>
    </location>
</feature>
<organism evidence="3 4">
    <name type="scientific">Ktedonobacter racemifer DSM 44963</name>
    <dbReference type="NCBI Taxonomy" id="485913"/>
    <lineage>
        <taxon>Bacteria</taxon>
        <taxon>Bacillati</taxon>
        <taxon>Chloroflexota</taxon>
        <taxon>Ktedonobacteria</taxon>
        <taxon>Ktedonobacterales</taxon>
        <taxon>Ktedonobacteraceae</taxon>
        <taxon>Ktedonobacter</taxon>
    </lineage>
</organism>
<accession>D6TCQ7</accession>
<dbReference type="AlphaFoldDB" id="D6TCQ7"/>
<dbReference type="EMBL" id="ADVG01000001">
    <property type="protein sequence ID" value="EFH88171.1"/>
    <property type="molecule type" value="Genomic_DNA"/>
</dbReference>
<evidence type="ECO:0000256" key="1">
    <source>
        <dbReference type="SAM" id="MobiDB-lite"/>
    </source>
</evidence>
<dbReference type="InParanoid" id="D6TCQ7"/>
<dbReference type="OrthoDB" id="162815at2"/>
<dbReference type="Pfam" id="PF20229">
    <property type="entry name" value="ChrB_N"/>
    <property type="match status" value="1"/>
</dbReference>
<protein>
    <recommendedName>
        <fullName evidence="2">ChrB N-terminal domain-containing protein</fullName>
    </recommendedName>
</protein>
<sequence length="201" mass="23117">MMDTTWLVFFPQTPATPSSLRVLVWRRLQHSGALNLQGGAWMLPHTREQEQMLSTLLAEMEQQGGSGIFLKAVAPNEDIQAGLIERFQGERAKEYQEFGERCQEFLQEIEKETRACKFTFAELEENEQDLLKLTRWLRKVQQRDFFPGSSSQQAQECLAQCRQVLHTFTTTIYEQEGLPTPHAGDALPISSVQEEGETWEH</sequence>
<proteinExistence type="predicted"/>
<evidence type="ECO:0000259" key="2">
    <source>
        <dbReference type="Pfam" id="PF20229"/>
    </source>
</evidence>
<evidence type="ECO:0000313" key="3">
    <source>
        <dbReference type="EMBL" id="EFH88171.1"/>
    </source>
</evidence>
<gene>
    <name evidence="3" type="ORF">Krac_9579</name>
</gene>
<evidence type="ECO:0000313" key="4">
    <source>
        <dbReference type="Proteomes" id="UP000004508"/>
    </source>
</evidence>
<reference evidence="3 4" key="1">
    <citation type="journal article" date="2011" name="Stand. Genomic Sci.">
        <title>Non-contiguous finished genome sequence and contextual data of the filamentous soil bacterium Ktedonobacter racemifer type strain (SOSP1-21).</title>
        <authorList>
            <person name="Chang Y.J."/>
            <person name="Land M."/>
            <person name="Hauser L."/>
            <person name="Chertkov O."/>
            <person name="Del Rio T.G."/>
            <person name="Nolan M."/>
            <person name="Copeland A."/>
            <person name="Tice H."/>
            <person name="Cheng J.F."/>
            <person name="Lucas S."/>
            <person name="Han C."/>
            <person name="Goodwin L."/>
            <person name="Pitluck S."/>
            <person name="Ivanova N."/>
            <person name="Ovchinikova G."/>
            <person name="Pati A."/>
            <person name="Chen A."/>
            <person name="Palaniappan K."/>
            <person name="Mavromatis K."/>
            <person name="Liolios K."/>
            <person name="Brettin T."/>
            <person name="Fiebig A."/>
            <person name="Rohde M."/>
            <person name="Abt B."/>
            <person name="Goker M."/>
            <person name="Detter J.C."/>
            <person name="Woyke T."/>
            <person name="Bristow J."/>
            <person name="Eisen J.A."/>
            <person name="Markowitz V."/>
            <person name="Hugenholtz P."/>
            <person name="Kyrpides N.C."/>
            <person name="Klenk H.P."/>
            <person name="Lapidus A."/>
        </authorList>
    </citation>
    <scope>NUCLEOTIDE SEQUENCE [LARGE SCALE GENOMIC DNA]</scope>
    <source>
        <strain evidence="4">DSM 44963</strain>
    </source>
</reference>
<dbReference type="RefSeq" id="WP_007903983.1">
    <property type="nucleotide sequence ID" value="NZ_ADVG01000001.1"/>
</dbReference>
<dbReference type="InterPro" id="IPR046858">
    <property type="entry name" value="ChrB_N"/>
</dbReference>
<name>D6TCQ7_KTERA</name>
<keyword evidence="4" id="KW-1185">Reference proteome</keyword>
<feature type="region of interest" description="Disordered" evidence="1">
    <location>
        <begin position="176"/>
        <end position="201"/>
    </location>
</feature>
<dbReference type="eggNOG" id="COG4275">
    <property type="taxonomic scope" value="Bacteria"/>
</dbReference>
<dbReference type="STRING" id="485913.Krac_9579"/>
<dbReference type="Proteomes" id="UP000004508">
    <property type="component" value="Unassembled WGS sequence"/>
</dbReference>